<comment type="caution">
    <text evidence="7">The sequence shown here is derived from an EMBL/GenBank/DDBJ whole genome shotgun (WGS) entry which is preliminary data.</text>
</comment>
<dbReference type="Gene3D" id="1.20.120.580">
    <property type="entry name" value="bsu32300-like"/>
    <property type="match status" value="1"/>
</dbReference>
<keyword evidence="8" id="KW-1185">Reference proteome</keyword>
<dbReference type="GO" id="GO:0000166">
    <property type="term" value="F:nucleotide binding"/>
    <property type="evidence" value="ECO:0007669"/>
    <property type="project" value="UniProtKB-KW"/>
</dbReference>
<dbReference type="Proteomes" id="UP000094795">
    <property type="component" value="Unassembled WGS sequence"/>
</dbReference>
<dbReference type="Pfam" id="PF01934">
    <property type="entry name" value="HepT-like"/>
    <property type="match status" value="1"/>
</dbReference>
<evidence type="ECO:0000256" key="2">
    <source>
        <dbReference type="ARBA" id="ARBA00022649"/>
    </source>
</evidence>
<evidence type="ECO:0000256" key="5">
    <source>
        <dbReference type="ARBA" id="ARBA00022801"/>
    </source>
</evidence>
<dbReference type="GO" id="GO:0004540">
    <property type="term" value="F:RNA nuclease activity"/>
    <property type="evidence" value="ECO:0007669"/>
    <property type="project" value="InterPro"/>
</dbReference>
<dbReference type="AlphaFoldDB" id="A0A1C1YZ77"/>
<keyword evidence="2" id="KW-1277">Toxin-antitoxin system</keyword>
<accession>A0A1C1YZ77</accession>
<evidence type="ECO:0000256" key="1">
    <source>
        <dbReference type="ARBA" id="ARBA00022553"/>
    </source>
</evidence>
<dbReference type="InterPro" id="IPR008201">
    <property type="entry name" value="HepT-like"/>
</dbReference>
<gene>
    <name evidence="7" type="ORF">AWJ14_20690</name>
</gene>
<dbReference type="OrthoDB" id="4829434at2"/>
<reference evidence="7 8" key="1">
    <citation type="submission" date="2015-12" db="EMBL/GenBank/DDBJ databases">
        <authorList>
            <person name="Shamseldin A."/>
            <person name="Moawad H."/>
            <person name="Abd El-Rahim W.M."/>
            <person name="Sadowsky M.J."/>
        </authorList>
    </citation>
    <scope>NUCLEOTIDE SEQUENCE [LARGE SCALE GENOMIC DNA]</scope>
    <source>
        <strain evidence="7 8">JC234</strain>
    </source>
</reference>
<evidence type="ECO:0000256" key="6">
    <source>
        <dbReference type="ARBA" id="ARBA00024207"/>
    </source>
</evidence>
<dbReference type="GO" id="GO:0110001">
    <property type="term" value="C:toxin-antitoxin complex"/>
    <property type="evidence" value="ECO:0007669"/>
    <property type="project" value="InterPro"/>
</dbReference>
<dbReference type="PANTHER" id="PTHR34139">
    <property type="entry name" value="UPF0331 PROTEIN MJ0127"/>
    <property type="match status" value="1"/>
</dbReference>
<organism evidence="7 8">
    <name type="scientific">Hoeflea olei</name>
    <dbReference type="NCBI Taxonomy" id="1480615"/>
    <lineage>
        <taxon>Bacteria</taxon>
        <taxon>Pseudomonadati</taxon>
        <taxon>Pseudomonadota</taxon>
        <taxon>Alphaproteobacteria</taxon>
        <taxon>Hyphomicrobiales</taxon>
        <taxon>Rhizobiaceae</taxon>
        <taxon>Hoeflea</taxon>
    </lineage>
</organism>
<evidence type="ECO:0000256" key="4">
    <source>
        <dbReference type="ARBA" id="ARBA00022741"/>
    </source>
</evidence>
<evidence type="ECO:0000313" key="8">
    <source>
        <dbReference type="Proteomes" id="UP000094795"/>
    </source>
</evidence>
<keyword evidence="1" id="KW-0597">Phosphoprotein</keyword>
<proteinExistence type="inferred from homology"/>
<dbReference type="EMBL" id="LQZT01000003">
    <property type="protein sequence ID" value="OCW58808.1"/>
    <property type="molecule type" value="Genomic_DNA"/>
</dbReference>
<dbReference type="InterPro" id="IPR037038">
    <property type="entry name" value="HepT-like_sf"/>
</dbReference>
<keyword evidence="4" id="KW-0547">Nucleotide-binding</keyword>
<protein>
    <recommendedName>
        <fullName evidence="9">DUF86 domain-containing protein</fullName>
    </recommendedName>
</protein>
<evidence type="ECO:0000256" key="3">
    <source>
        <dbReference type="ARBA" id="ARBA00022722"/>
    </source>
</evidence>
<sequence>MTAPDFGQRTAVLRSREVWCAKVEAMASGIGFDAFAQDEIRQLAVCKAVEQVGEIAGRLLSKWPDFARDNPEMRLADAYAMRNRLVHGYDQVDLGILYQTSRTAIPDLRRLVVAVLEDS</sequence>
<dbReference type="PANTHER" id="PTHR34139:SF1">
    <property type="entry name" value="RNASE MJ1380-RELATED"/>
    <property type="match status" value="1"/>
</dbReference>
<name>A0A1C1YZ77_9HYPH</name>
<keyword evidence="5" id="KW-0378">Hydrolase</keyword>
<dbReference type="STRING" id="1480615.AWJ14_20690"/>
<evidence type="ECO:0000313" key="7">
    <source>
        <dbReference type="EMBL" id="OCW58808.1"/>
    </source>
</evidence>
<dbReference type="InterPro" id="IPR051813">
    <property type="entry name" value="HepT_RNase_toxin"/>
</dbReference>
<evidence type="ECO:0008006" key="9">
    <source>
        <dbReference type="Google" id="ProtNLM"/>
    </source>
</evidence>
<keyword evidence="3" id="KW-0540">Nuclease</keyword>
<dbReference type="GO" id="GO:0016787">
    <property type="term" value="F:hydrolase activity"/>
    <property type="evidence" value="ECO:0007669"/>
    <property type="project" value="UniProtKB-KW"/>
</dbReference>
<comment type="similarity">
    <text evidence="6">Belongs to the HepT RNase toxin family.</text>
</comment>